<proteinExistence type="predicted"/>
<evidence type="ECO:0000313" key="3">
    <source>
        <dbReference type="EMBL" id="AYV86165.1"/>
    </source>
</evidence>
<keyword evidence="2" id="KW-0812">Transmembrane</keyword>
<sequence length="181" mass="20181">MNPFVREQKQVLVLSDTSHNPFQNFPNANNQNTMILNTSRNNSLDLTTMNTQGVTIIDPRKRVIKVKKGHIQVNTSFIYGLIFGILTGCVISNVLYGIAISLLMCIAINIPLPYSIAEYTGCETPHAFVGTYMSKSISYAFHFLLTKRNEYLAGLNNKQKVKNGDKPNPEEVTRGDNAALK</sequence>
<keyword evidence="2" id="KW-1133">Transmembrane helix</keyword>
<gene>
    <name evidence="3" type="ORF">Solumvirus1_40</name>
</gene>
<evidence type="ECO:0000256" key="2">
    <source>
        <dbReference type="SAM" id="Phobius"/>
    </source>
</evidence>
<dbReference type="EMBL" id="MK072498">
    <property type="protein sequence ID" value="AYV86165.1"/>
    <property type="molecule type" value="Genomic_DNA"/>
</dbReference>
<feature type="region of interest" description="Disordered" evidence="1">
    <location>
        <begin position="159"/>
        <end position="181"/>
    </location>
</feature>
<organism evidence="3">
    <name type="scientific">Solumvirus sp</name>
    <dbReference type="NCBI Taxonomy" id="2487773"/>
    <lineage>
        <taxon>Viruses</taxon>
        <taxon>Pithoviruses</taxon>
    </lineage>
</organism>
<evidence type="ECO:0000256" key="1">
    <source>
        <dbReference type="SAM" id="MobiDB-lite"/>
    </source>
</evidence>
<reference evidence="3" key="1">
    <citation type="submission" date="2018-10" db="EMBL/GenBank/DDBJ databases">
        <title>Hidden diversity of soil giant viruses.</title>
        <authorList>
            <person name="Schulz F."/>
            <person name="Alteio L."/>
            <person name="Goudeau D."/>
            <person name="Ryan E.M."/>
            <person name="Malmstrom R.R."/>
            <person name="Blanchard J."/>
            <person name="Woyke T."/>
        </authorList>
    </citation>
    <scope>NUCLEOTIDE SEQUENCE</scope>
    <source>
        <strain evidence="3">SMV1</strain>
    </source>
</reference>
<accession>A0A3G5AG24</accession>
<protein>
    <submittedName>
        <fullName evidence="3">Uncharacterized protein</fullName>
    </submittedName>
</protein>
<feature type="transmembrane region" description="Helical" evidence="2">
    <location>
        <begin position="77"/>
        <end position="104"/>
    </location>
</feature>
<keyword evidence="2" id="KW-0472">Membrane</keyword>
<feature type="compositionally biased region" description="Basic and acidic residues" evidence="1">
    <location>
        <begin position="162"/>
        <end position="174"/>
    </location>
</feature>
<name>A0A3G5AG24_9VIRU</name>